<proteinExistence type="predicted"/>
<name>A0ABV5LX30_9ACTN</name>
<gene>
    <name evidence="2" type="ORF">ACFFVI_16750</name>
</gene>
<reference evidence="2 3" key="1">
    <citation type="submission" date="2024-09" db="EMBL/GenBank/DDBJ databases">
        <authorList>
            <person name="Sun Q."/>
            <person name="Mori K."/>
        </authorList>
    </citation>
    <scope>NUCLEOTIDE SEQUENCE [LARGE SCALE GENOMIC DNA]</scope>
    <source>
        <strain evidence="2 3">TISTR 1856</strain>
    </source>
</reference>
<dbReference type="RefSeq" id="WP_380136705.1">
    <property type="nucleotide sequence ID" value="NZ_JBHLUI010000008.1"/>
</dbReference>
<evidence type="ECO:0000313" key="2">
    <source>
        <dbReference type="EMBL" id="MFB9378614.1"/>
    </source>
</evidence>
<organism evidence="2 3">
    <name type="scientific">Kineococcus gynurae</name>
    <dbReference type="NCBI Taxonomy" id="452979"/>
    <lineage>
        <taxon>Bacteria</taxon>
        <taxon>Bacillati</taxon>
        <taxon>Actinomycetota</taxon>
        <taxon>Actinomycetes</taxon>
        <taxon>Kineosporiales</taxon>
        <taxon>Kineosporiaceae</taxon>
        <taxon>Kineococcus</taxon>
    </lineage>
</organism>
<dbReference type="EMBL" id="JBHMDM010000007">
    <property type="protein sequence ID" value="MFB9378614.1"/>
    <property type="molecule type" value="Genomic_DNA"/>
</dbReference>
<evidence type="ECO:0000313" key="3">
    <source>
        <dbReference type="Proteomes" id="UP001589748"/>
    </source>
</evidence>
<protein>
    <submittedName>
        <fullName evidence="2">Uncharacterized protein</fullName>
    </submittedName>
</protein>
<accession>A0ABV5LX30</accession>
<keyword evidence="3" id="KW-1185">Reference proteome</keyword>
<dbReference type="Proteomes" id="UP001589748">
    <property type="component" value="Unassembled WGS sequence"/>
</dbReference>
<feature type="region of interest" description="Disordered" evidence="1">
    <location>
        <begin position="139"/>
        <end position="160"/>
    </location>
</feature>
<evidence type="ECO:0000256" key="1">
    <source>
        <dbReference type="SAM" id="MobiDB-lite"/>
    </source>
</evidence>
<comment type="caution">
    <text evidence="2">The sequence shown here is derived from an EMBL/GenBank/DDBJ whole genome shotgun (WGS) entry which is preliminary data.</text>
</comment>
<sequence>MPRSARSLDVLLAQINAAAPHRSKVSDGGIADARHLAAGTSDHIPDATGVFHARDFTHDPTGGFDAHAFADRLLAEQDPRLKYLISRGRIGSGPAGPRPGVWRRYDGENRHDHHTHVSVVSGARGDGARAWAGVVAAPTKPSIRPGTTRPIPEGDEDDMTPEQDARLKAIEVQLLGPDPSKPGWPQLGGRTLVDALAVVLPRSEEAAVQLLGPVKGKPGWPQLRGRTLVDAVAELLNRK</sequence>